<keyword evidence="1" id="KW-0732">Signal</keyword>
<dbReference type="Proteomes" id="UP000199452">
    <property type="component" value="Unassembled WGS sequence"/>
</dbReference>
<feature type="domain" description="SbsA Ig-like" evidence="2">
    <location>
        <begin position="77"/>
        <end position="166"/>
    </location>
</feature>
<dbReference type="InterPro" id="IPR032812">
    <property type="entry name" value="SbsA_Ig"/>
</dbReference>
<evidence type="ECO:0000313" key="5">
    <source>
        <dbReference type="Proteomes" id="UP000199452"/>
    </source>
</evidence>
<evidence type="ECO:0000259" key="2">
    <source>
        <dbReference type="Pfam" id="PF13205"/>
    </source>
</evidence>
<proteinExistence type="predicted"/>
<dbReference type="InterPro" id="IPR026444">
    <property type="entry name" value="Secre_tail"/>
</dbReference>
<sequence length="420" mass="44446">DPALTYQITSGSLVGADAFSGSLNRILGEDVGAYAIQQGTVALNSNYNLAYVGSIMTITPGEIPVVTFPTLVSNSPIHINSAIGISFSKAVEMTFASITDAVILREGDANGVAVAFTSPDITSGSLLQLTITAGFKCGISYYIAVKAGSFSDASGSEVILTAKTFSTDAFPSKPVITAENGKTSLCPNGFLSITDYDNSLAYQWHLGGNAIYGETTSQYQIPTNGEGNYSVKVINDATGCQVTSDTYVAQLYTVVPPVVFEKKDQGLLSLLIVDNSAKTYMSYLWTMADGSNMPTDIESNQQFLKLTGASLAGQYMVQITDINGCQAQSGNLVATAGTASAMVYPTVTSGTFSVNLIHPDNGMLTVKIYSTSGLALKQYQFNKSTQSATFEVSANGLITGQYLVEISMNGFRNMQRIVKN</sequence>
<feature type="non-terminal residue" evidence="4">
    <location>
        <position position="1"/>
    </location>
</feature>
<protein>
    <submittedName>
        <fullName evidence="4">Por secretion system C-terminal sorting domain-containing protein</fullName>
    </submittedName>
</protein>
<dbReference type="STRING" id="1640674.SAMN05216323_100482"/>
<keyword evidence="5" id="KW-1185">Reference proteome</keyword>
<reference evidence="4 5" key="1">
    <citation type="submission" date="2016-09" db="EMBL/GenBank/DDBJ databases">
        <authorList>
            <person name="Capua I."/>
            <person name="De Benedictis P."/>
            <person name="Joannis T."/>
            <person name="Lombin L.H."/>
            <person name="Cattoli G."/>
        </authorList>
    </citation>
    <scope>NUCLEOTIDE SEQUENCE [LARGE SCALE GENOMIC DNA]</scope>
    <source>
        <strain evidence="4 5">A7P-90m</strain>
    </source>
</reference>
<dbReference type="InterPro" id="IPR041286">
    <property type="entry name" value="MBG_2"/>
</dbReference>
<organism evidence="4 5">
    <name type="scientific">Williamwhitmania taraxaci</name>
    <dbReference type="NCBI Taxonomy" id="1640674"/>
    <lineage>
        <taxon>Bacteria</taxon>
        <taxon>Pseudomonadati</taxon>
        <taxon>Bacteroidota</taxon>
        <taxon>Bacteroidia</taxon>
        <taxon>Bacteroidales</taxon>
        <taxon>Williamwhitmaniaceae</taxon>
        <taxon>Williamwhitmania</taxon>
    </lineage>
</organism>
<name>A0A1G6GVP9_9BACT</name>
<evidence type="ECO:0000313" key="4">
    <source>
        <dbReference type="EMBL" id="SDB86102.1"/>
    </source>
</evidence>
<accession>A0A1G6GVP9</accession>
<dbReference type="Pfam" id="PF13205">
    <property type="entry name" value="Big_5"/>
    <property type="match status" value="1"/>
</dbReference>
<gene>
    <name evidence="4" type="ORF">SAMN05216323_100482</name>
</gene>
<dbReference type="NCBIfam" id="TIGR04183">
    <property type="entry name" value="Por_Secre_tail"/>
    <property type="match status" value="1"/>
</dbReference>
<feature type="domain" description="MBG" evidence="3">
    <location>
        <begin position="1"/>
        <end position="57"/>
    </location>
</feature>
<dbReference type="Pfam" id="PF18676">
    <property type="entry name" value="MBG_2"/>
    <property type="match status" value="1"/>
</dbReference>
<dbReference type="AlphaFoldDB" id="A0A1G6GVP9"/>
<evidence type="ECO:0000256" key="1">
    <source>
        <dbReference type="ARBA" id="ARBA00022729"/>
    </source>
</evidence>
<evidence type="ECO:0000259" key="3">
    <source>
        <dbReference type="Pfam" id="PF18676"/>
    </source>
</evidence>
<dbReference type="RefSeq" id="WP_170829970.1">
    <property type="nucleotide sequence ID" value="NZ_FMYP01000004.1"/>
</dbReference>
<dbReference type="EMBL" id="FMYP01000004">
    <property type="protein sequence ID" value="SDB86102.1"/>
    <property type="molecule type" value="Genomic_DNA"/>
</dbReference>